<accession>A0A402A4Q0</accession>
<dbReference type="OrthoDB" id="9762378at2"/>
<proteinExistence type="predicted"/>
<dbReference type="Proteomes" id="UP000287352">
    <property type="component" value="Unassembled WGS sequence"/>
</dbReference>
<gene>
    <name evidence="3" type="ORF">KTT_39410</name>
</gene>
<reference evidence="4" key="1">
    <citation type="submission" date="2018-12" db="EMBL/GenBank/DDBJ databases">
        <title>Tengunoibacter tsumagoiensis gen. nov., sp. nov., Dictyobacter kobayashii sp. nov., D. alpinus sp. nov., and D. joshuensis sp. nov. and description of Dictyobacteraceae fam. nov. within the order Ktedonobacterales isolated from Tengu-no-mugimeshi.</title>
        <authorList>
            <person name="Wang C.M."/>
            <person name="Zheng Y."/>
            <person name="Sakai Y."/>
            <person name="Toyoda A."/>
            <person name="Minakuchi Y."/>
            <person name="Abe K."/>
            <person name="Yokota A."/>
            <person name="Yabe S."/>
        </authorList>
    </citation>
    <scope>NUCLEOTIDE SEQUENCE [LARGE SCALE GENOMIC DNA]</scope>
    <source>
        <strain evidence="4">Uno3</strain>
    </source>
</reference>
<feature type="domain" description="Methylmalonyl-CoA mutase alpha/beta chain catalytic" evidence="2">
    <location>
        <begin position="58"/>
        <end position="571"/>
    </location>
</feature>
<dbReference type="InterPro" id="IPR006099">
    <property type="entry name" value="MeMalonylCoA_mutase_a/b_cat"/>
</dbReference>
<dbReference type="NCBIfam" id="TIGR00641">
    <property type="entry name" value="acid_CoA_mut_N"/>
    <property type="match status" value="1"/>
</dbReference>
<evidence type="ECO:0000259" key="2">
    <source>
        <dbReference type="Pfam" id="PF01642"/>
    </source>
</evidence>
<name>A0A402A4Q0_9CHLR</name>
<dbReference type="PANTHER" id="PTHR48101">
    <property type="entry name" value="METHYLMALONYL-COA MUTASE, MITOCHONDRIAL-RELATED"/>
    <property type="match status" value="1"/>
</dbReference>
<dbReference type="PANTHER" id="PTHR48101:SF1">
    <property type="entry name" value="METHYLMALONYL-COA MUTASE, LARGE SUBUNIT"/>
    <property type="match status" value="1"/>
</dbReference>
<comment type="caution">
    <text evidence="3">The sequence shown here is derived from an EMBL/GenBank/DDBJ whole genome shotgun (WGS) entry which is preliminary data.</text>
</comment>
<dbReference type="CDD" id="cd03680">
    <property type="entry name" value="MM_CoA_mutase_ICM_like"/>
    <property type="match status" value="1"/>
</dbReference>
<dbReference type="GO" id="GO:0031419">
    <property type="term" value="F:cobalamin binding"/>
    <property type="evidence" value="ECO:0007669"/>
    <property type="project" value="InterPro"/>
</dbReference>
<evidence type="ECO:0000313" key="4">
    <source>
        <dbReference type="Proteomes" id="UP000287352"/>
    </source>
</evidence>
<dbReference type="GO" id="GO:0004494">
    <property type="term" value="F:methylmalonyl-CoA mutase activity"/>
    <property type="evidence" value="ECO:0007669"/>
    <property type="project" value="InterPro"/>
</dbReference>
<dbReference type="SUPFAM" id="SSF51703">
    <property type="entry name" value="Cobalamin (vitamin B12)-dependent enzymes"/>
    <property type="match status" value="1"/>
</dbReference>
<keyword evidence="1" id="KW-0413">Isomerase</keyword>
<dbReference type="EMBL" id="BIFR01000001">
    <property type="protein sequence ID" value="GCE14082.1"/>
    <property type="molecule type" value="Genomic_DNA"/>
</dbReference>
<dbReference type="Pfam" id="PF01642">
    <property type="entry name" value="MM_CoA_mutase"/>
    <property type="match status" value="1"/>
</dbReference>
<sequence length="579" mass="65166">MLEQESTSPQRLDATQYTQGTLFQAEELARLSVEQVRWEQTTVQKSLDRVPERDPLMTTSGVPIKRVYLPQDLADLDYTRDLSLPGEYPYTRGVQPTMYRAKPWTMRMFAGFGTAEDTNARFKYLLQQGQTGLSTAFDMATLYGYDTDHPLAAGEFGKCGVAISSLADMEILFADLPLDKITTSMTINSPAAVIWAMYIVNAEKRGYRMDQLGGTLQNDILKEYTAQKEFLFPPEPSLRLVTDTIEFGTRHLPRWNTISISGYHIREAGATAVQELAFTLADGLTYVEAALARGLNIDEFAPRLSFFFDVHNDFFEEIAKFRAARRLWARLMRERYGAKDPRSWMLRCHAQTAGVSLTAQQAENNIVRTTIQALAGVLGGTNSLHTNSLDEALALPTEKAALIALRTQQILAHESGVTNTIDPLGGSYFVEALTNETEQAADDYLTRITELGGVLACIQNGFFQREIAESAYRYQQEIDTHRRIIVGVNDYTLDENVKVPTLYVDYEGQRTHLERLHRVRRERDQEAVRQTLAELRSVCEGSANTMPAIIEAVRAYATLGEIMDVFRAVFGDYMEPAIF</sequence>
<dbReference type="RefSeq" id="WP_126581559.1">
    <property type="nucleotide sequence ID" value="NZ_BIFR01000001.1"/>
</dbReference>
<dbReference type="InterPro" id="IPR006098">
    <property type="entry name" value="MMCoA_mutase_a_cat"/>
</dbReference>
<organism evidence="3 4">
    <name type="scientific">Tengunoibacter tsumagoiensis</name>
    <dbReference type="NCBI Taxonomy" id="2014871"/>
    <lineage>
        <taxon>Bacteria</taxon>
        <taxon>Bacillati</taxon>
        <taxon>Chloroflexota</taxon>
        <taxon>Ktedonobacteria</taxon>
        <taxon>Ktedonobacterales</taxon>
        <taxon>Dictyobacteraceae</taxon>
        <taxon>Tengunoibacter</taxon>
    </lineage>
</organism>
<keyword evidence="4" id="KW-1185">Reference proteome</keyword>
<dbReference type="Gene3D" id="3.20.20.240">
    <property type="entry name" value="Methylmalonyl-CoA mutase"/>
    <property type="match status" value="1"/>
</dbReference>
<protein>
    <submittedName>
        <fullName evidence="3">Methylmalonyl-CoA mutase</fullName>
    </submittedName>
</protein>
<dbReference type="InterPro" id="IPR016176">
    <property type="entry name" value="Cbl-dep_enz_cat"/>
</dbReference>
<dbReference type="AlphaFoldDB" id="A0A402A4Q0"/>
<evidence type="ECO:0000256" key="1">
    <source>
        <dbReference type="ARBA" id="ARBA00023235"/>
    </source>
</evidence>
<evidence type="ECO:0000313" key="3">
    <source>
        <dbReference type="EMBL" id="GCE14082.1"/>
    </source>
</evidence>